<feature type="region of interest" description="Disordered" evidence="3">
    <location>
        <begin position="91"/>
        <end position="110"/>
    </location>
</feature>
<accession>A0A8J5VAM8</accession>
<protein>
    <recommendedName>
        <fullName evidence="6">65-kDa microtubule-associated protein 3</fullName>
    </recommendedName>
</protein>
<dbReference type="AlphaFoldDB" id="A0A8J5VAM8"/>
<comment type="similarity">
    <text evidence="1">Belongs to the MAP65/ASE1 family.</text>
</comment>
<evidence type="ECO:0000256" key="2">
    <source>
        <dbReference type="ARBA" id="ARBA00022701"/>
    </source>
</evidence>
<keyword evidence="5" id="KW-1185">Reference proteome</keyword>
<dbReference type="EMBL" id="JAAALK010000287">
    <property type="protein sequence ID" value="KAG8057990.1"/>
    <property type="molecule type" value="Genomic_DNA"/>
</dbReference>
<proteinExistence type="inferred from homology"/>
<reference evidence="4" key="2">
    <citation type="submission" date="2021-02" db="EMBL/GenBank/DDBJ databases">
        <authorList>
            <person name="Kimball J.A."/>
            <person name="Haas M.W."/>
            <person name="Macchietto M."/>
            <person name="Kono T."/>
            <person name="Duquette J."/>
            <person name="Shao M."/>
        </authorList>
    </citation>
    <scope>NUCLEOTIDE SEQUENCE</scope>
    <source>
        <tissue evidence="4">Fresh leaf tissue</tissue>
    </source>
</reference>
<organism evidence="4 5">
    <name type="scientific">Zizania palustris</name>
    <name type="common">Northern wild rice</name>
    <dbReference type="NCBI Taxonomy" id="103762"/>
    <lineage>
        <taxon>Eukaryota</taxon>
        <taxon>Viridiplantae</taxon>
        <taxon>Streptophyta</taxon>
        <taxon>Embryophyta</taxon>
        <taxon>Tracheophyta</taxon>
        <taxon>Spermatophyta</taxon>
        <taxon>Magnoliopsida</taxon>
        <taxon>Liliopsida</taxon>
        <taxon>Poales</taxon>
        <taxon>Poaceae</taxon>
        <taxon>BOP clade</taxon>
        <taxon>Oryzoideae</taxon>
        <taxon>Oryzeae</taxon>
        <taxon>Zizaniinae</taxon>
        <taxon>Zizania</taxon>
    </lineage>
</organism>
<evidence type="ECO:0000313" key="5">
    <source>
        <dbReference type="Proteomes" id="UP000729402"/>
    </source>
</evidence>
<evidence type="ECO:0008006" key="6">
    <source>
        <dbReference type="Google" id="ProtNLM"/>
    </source>
</evidence>
<feature type="compositionally biased region" description="Polar residues" evidence="3">
    <location>
        <begin position="93"/>
        <end position="106"/>
    </location>
</feature>
<dbReference type="Proteomes" id="UP000729402">
    <property type="component" value="Unassembled WGS sequence"/>
</dbReference>
<evidence type="ECO:0000313" key="4">
    <source>
        <dbReference type="EMBL" id="KAG8057990.1"/>
    </source>
</evidence>
<reference evidence="4" key="1">
    <citation type="journal article" date="2021" name="bioRxiv">
        <title>Whole Genome Assembly and Annotation of Northern Wild Rice, Zizania palustris L., Supports a Whole Genome Duplication in the Zizania Genus.</title>
        <authorList>
            <person name="Haas M."/>
            <person name="Kono T."/>
            <person name="Macchietto M."/>
            <person name="Millas R."/>
            <person name="McGilp L."/>
            <person name="Shao M."/>
            <person name="Duquette J."/>
            <person name="Hirsch C.N."/>
            <person name="Kimball J."/>
        </authorList>
    </citation>
    <scope>NUCLEOTIDE SEQUENCE</scope>
    <source>
        <tissue evidence="4">Fresh leaf tissue</tissue>
    </source>
</reference>
<dbReference type="InterPro" id="IPR007145">
    <property type="entry name" value="MAP65_Ase1_PRC1"/>
</dbReference>
<sequence>MVSLKLRAILFPFQMEPRREMLLQELGEMWDEIGEGEEERREMLHALEEDCINVYRVKVAQVKQYRAQLQREIADSAAEVAAIRAAIGDPPASVQTACSSSPSTGNMKEELSSILPELEEMRRRREERRRQFSEVTDSINRMQQEMKPGELHHLSMGNSDLTLRRLDELRACQHHLQQEKENRVKKIAELTGCLHSSSSVLGMDFRETTTLHHGDISDGAIASLVSEIERLREIKRSRMQKLQDLVAAMLELWNLMDTPSEEQTRFQSVACNIAASEDEITQPDALSMAFINNVEAEVARLEILKECRMKDLVLKKYGELKEIRRRAHIPLEDEGHTMMLFDAIDSDAERSAILERLEVQISEAKDEEFSRRDVLERMEKWQAALEEESWLEEYNRNENRYNVGKGTHLVLKRAEKARALVSKMPGEVI</sequence>
<comment type="caution">
    <text evidence="4">The sequence shown here is derived from an EMBL/GenBank/DDBJ whole genome shotgun (WGS) entry which is preliminary data.</text>
</comment>
<dbReference type="GO" id="GO:0005819">
    <property type="term" value="C:spindle"/>
    <property type="evidence" value="ECO:0007669"/>
    <property type="project" value="TreeGrafter"/>
</dbReference>
<name>A0A8J5VAM8_ZIZPA</name>
<evidence type="ECO:0000256" key="3">
    <source>
        <dbReference type="SAM" id="MobiDB-lite"/>
    </source>
</evidence>
<dbReference type="Pfam" id="PF03999">
    <property type="entry name" value="MAP65_ASE1"/>
    <property type="match status" value="1"/>
</dbReference>
<dbReference type="GO" id="GO:0005737">
    <property type="term" value="C:cytoplasm"/>
    <property type="evidence" value="ECO:0007669"/>
    <property type="project" value="TreeGrafter"/>
</dbReference>
<dbReference type="GO" id="GO:0005874">
    <property type="term" value="C:microtubule"/>
    <property type="evidence" value="ECO:0007669"/>
    <property type="project" value="UniProtKB-KW"/>
</dbReference>
<dbReference type="PANTHER" id="PTHR19321:SF13">
    <property type="entry name" value="OS02G0126300 PROTEIN"/>
    <property type="match status" value="1"/>
</dbReference>
<evidence type="ECO:0000256" key="1">
    <source>
        <dbReference type="ARBA" id="ARBA00006187"/>
    </source>
</evidence>
<gene>
    <name evidence="4" type="ORF">GUJ93_ZPchr0002g26675</name>
</gene>
<dbReference type="GO" id="GO:0000226">
    <property type="term" value="P:microtubule cytoskeleton organization"/>
    <property type="evidence" value="ECO:0007669"/>
    <property type="project" value="InterPro"/>
</dbReference>
<dbReference type="PANTHER" id="PTHR19321">
    <property type="entry name" value="PROTEIN REGULATOR OF CYTOKINESIS 1 PRC1-RELATED"/>
    <property type="match status" value="1"/>
</dbReference>
<keyword evidence="2" id="KW-0493">Microtubule</keyword>
<dbReference type="OrthoDB" id="642895at2759"/>
<dbReference type="GO" id="GO:0008017">
    <property type="term" value="F:microtubule binding"/>
    <property type="evidence" value="ECO:0007669"/>
    <property type="project" value="InterPro"/>
</dbReference>